<evidence type="ECO:0000313" key="1">
    <source>
        <dbReference type="EMBL" id="QAU05501.1"/>
    </source>
</evidence>
<reference evidence="1 2" key="1">
    <citation type="journal article" date="2019" name="Viruses">
        <title>New Bacteriophages against Emerging Lineages ST23 and ST258 of Klebsiella pneumoniae and Efficacy Assessment in Galleria mellonella Larvae.</title>
        <authorList>
            <person name="Thiry D."/>
            <person name="Passet V."/>
            <person name="Danis-Wlodarczyk K."/>
            <person name="Lood C."/>
            <person name="Wagemans J."/>
            <person name="De Sordi L."/>
            <person name="van Noort V."/>
            <person name="Dufour N."/>
            <person name="Debarbieux L."/>
            <person name="Mainil J.G."/>
            <person name="Brisse S."/>
            <person name="Lavigne R."/>
        </authorList>
    </citation>
    <scope>NUCLEOTIDE SEQUENCE [LARGE SCALE GENOMIC DNA]</scope>
</reference>
<protein>
    <submittedName>
        <fullName evidence="1">Uncharacterized protein</fullName>
    </submittedName>
</protein>
<accession>A0A4P6DAE3</accession>
<keyword evidence="2" id="KW-1185">Reference proteome</keyword>
<proteinExistence type="predicted"/>
<dbReference type="EMBL" id="MK380014">
    <property type="protein sequence ID" value="QAU05501.1"/>
    <property type="molecule type" value="Genomic_DNA"/>
</dbReference>
<organism evidence="1 2">
    <name type="scientific">Klebsiella phage K1-ULIP33</name>
    <dbReference type="NCBI Taxonomy" id="2307015"/>
    <lineage>
        <taxon>Viruses</taxon>
        <taxon>Duplodnaviria</taxon>
        <taxon>Heunggongvirae</taxon>
        <taxon>Uroviricota</taxon>
        <taxon>Caudoviricetes</taxon>
        <taxon>Autographivirales</taxon>
        <taxon>Autosignataviridae</taxon>
        <taxon>Molineuxvirinae</taxon>
        <taxon>Ulipvirus</taxon>
        <taxon>Ulipvirus K1ULIP33</taxon>
    </lineage>
</organism>
<dbReference type="Proteomes" id="UP000307994">
    <property type="component" value="Segment"/>
</dbReference>
<gene>
    <name evidence="1" type="ORF">D3A55_0050</name>
</gene>
<sequence>MVDCVAWCEKMVAQAAESGNYTDWQNYTTLLDQWKGRSS</sequence>
<evidence type="ECO:0000313" key="2">
    <source>
        <dbReference type="Proteomes" id="UP000307994"/>
    </source>
</evidence>
<name>A0A4P6DAE3_9CAUD</name>